<dbReference type="InterPro" id="IPR036689">
    <property type="entry name" value="ESAT-6-like_sf"/>
</dbReference>
<dbReference type="Gene3D" id="1.20.1260.20">
    <property type="entry name" value="PPE superfamily"/>
    <property type="match status" value="1"/>
</dbReference>
<reference evidence="1 2" key="1">
    <citation type="submission" date="2021-01" db="EMBL/GenBank/DDBJ databases">
        <title>Whole genome shotgun sequence of Actinoplanes humidus NBRC 14915.</title>
        <authorList>
            <person name="Komaki H."/>
            <person name="Tamura T."/>
        </authorList>
    </citation>
    <scope>NUCLEOTIDE SEQUENCE [LARGE SCALE GENOMIC DNA]</scope>
    <source>
        <strain evidence="1 2">NBRC 14915</strain>
    </source>
</reference>
<accession>A0ABQ3ZYH9</accession>
<keyword evidence="2" id="KW-1185">Reference proteome</keyword>
<evidence type="ECO:0000313" key="2">
    <source>
        <dbReference type="Proteomes" id="UP000603200"/>
    </source>
</evidence>
<name>A0ABQ3ZYH9_9ACTN</name>
<proteinExistence type="predicted"/>
<dbReference type="Proteomes" id="UP000603200">
    <property type="component" value="Unassembled WGS sequence"/>
</dbReference>
<evidence type="ECO:0000313" key="1">
    <source>
        <dbReference type="EMBL" id="GIE23468.1"/>
    </source>
</evidence>
<dbReference type="SUPFAM" id="SSF140453">
    <property type="entry name" value="EsxAB dimer-like"/>
    <property type="match status" value="1"/>
</dbReference>
<evidence type="ECO:0008006" key="3">
    <source>
        <dbReference type="Google" id="ProtNLM"/>
    </source>
</evidence>
<dbReference type="InterPro" id="IPR038332">
    <property type="entry name" value="PPE_sf"/>
</dbReference>
<organism evidence="1 2">
    <name type="scientific">Winogradskya humida</name>
    <dbReference type="NCBI Taxonomy" id="113566"/>
    <lineage>
        <taxon>Bacteria</taxon>
        <taxon>Bacillati</taxon>
        <taxon>Actinomycetota</taxon>
        <taxon>Actinomycetes</taxon>
        <taxon>Micromonosporales</taxon>
        <taxon>Micromonosporaceae</taxon>
        <taxon>Winogradskya</taxon>
    </lineage>
</organism>
<sequence>MRNITLKGLLEADTATLRAVADHWLKLVDSIDTTVGDLGAETGDLQFYWTGEDSVAAQERVAKLRTQIGNAHVKCAVIADAMRDFADDLDHYKKMLHNVVDEARGGGMTIDLAAGTVTAQLSAVSDQQQARASVDAYVSQITEILEKASDVDMKTRKVLDANSVGENEDLSSTLDYREEIDAVTLSSFPTLTETSQASIWHYSHPMEKERLLNDYPEMIGAARGLPSEDRDRANRVLLDRERTALMRERTSPDNGAVSSRLAAIDRLESRLDDPGRPKVYLVDYKPGDEENTELTAADPMVDDAWSGSRSTYEKYYND</sequence>
<dbReference type="RefSeq" id="WP_203840524.1">
    <property type="nucleotide sequence ID" value="NZ_BAAATV010000013.1"/>
</dbReference>
<gene>
    <name evidence="1" type="ORF">Ahu01nite_065700</name>
</gene>
<comment type="caution">
    <text evidence="1">The sequence shown here is derived from an EMBL/GenBank/DDBJ whole genome shotgun (WGS) entry which is preliminary data.</text>
</comment>
<protein>
    <recommendedName>
        <fullName evidence="3">WXG100 family type VII secretion target</fullName>
    </recommendedName>
</protein>
<dbReference type="EMBL" id="BOMN01000092">
    <property type="protein sequence ID" value="GIE23468.1"/>
    <property type="molecule type" value="Genomic_DNA"/>
</dbReference>